<keyword evidence="11" id="KW-0564">Palmitate</keyword>
<evidence type="ECO:0000256" key="3">
    <source>
        <dbReference type="ARBA" id="ARBA00015862"/>
    </source>
</evidence>
<gene>
    <name evidence="16" type="primary">isdE</name>
    <name evidence="16" type="ORF">VJ920_09270</name>
</gene>
<dbReference type="InterPro" id="IPR050902">
    <property type="entry name" value="ABC_Transporter_SBP"/>
</dbReference>
<keyword evidence="8" id="KW-0732">Signal</keyword>
<evidence type="ECO:0000313" key="17">
    <source>
        <dbReference type="Proteomes" id="UP001343724"/>
    </source>
</evidence>
<evidence type="ECO:0000256" key="2">
    <source>
        <dbReference type="ARBA" id="ARBA00008814"/>
    </source>
</evidence>
<evidence type="ECO:0000256" key="8">
    <source>
        <dbReference type="ARBA" id="ARBA00022729"/>
    </source>
</evidence>
<evidence type="ECO:0000313" key="16">
    <source>
        <dbReference type="EMBL" id="MEC4295500.1"/>
    </source>
</evidence>
<keyword evidence="17" id="KW-1185">Reference proteome</keyword>
<dbReference type="Pfam" id="PF01497">
    <property type="entry name" value="Peripla_BP_2"/>
    <property type="match status" value="1"/>
</dbReference>
<evidence type="ECO:0000256" key="10">
    <source>
        <dbReference type="ARBA" id="ARBA00023136"/>
    </source>
</evidence>
<comment type="caution">
    <text evidence="16">The sequence shown here is derived from an EMBL/GenBank/DDBJ whole genome shotgun (WGS) entry which is preliminary data.</text>
</comment>
<dbReference type="RefSeq" id="WP_326454957.1">
    <property type="nucleotide sequence ID" value="NZ_JAYMFH010000014.1"/>
</dbReference>
<dbReference type="SUPFAM" id="SSF53807">
    <property type="entry name" value="Helical backbone' metal receptor"/>
    <property type="match status" value="1"/>
</dbReference>
<sequence length="312" mass="33525">MPSGTFHTLLAEAGRRATALGLAALLAVSGALVGCVDQHPERAGDGTNAPRIIAASPAIADLCDLLHLDLVAVASTAKDLPERYQELPQVGTAIAPDLEAIKALRPDVVVSPKSLSYDLKPKYAGIAVGALFLDLRSVDGMYDSLAYLGHRFNRQESADALIAGYRSFIEQYQRSHEGKEGPRVLILMGVPGSYMVATPNSYVGSLVEQAGGVNVYADSEDEFVNVNTEDMQARDPDIILRAAHALPDDVAAMFAEEFATNDIWKHFRAVQEGHVYDLPPEQFGMSATMAYPEALETLDGMLYGATTDNEEA</sequence>
<evidence type="ECO:0000259" key="15">
    <source>
        <dbReference type="PROSITE" id="PS50983"/>
    </source>
</evidence>
<keyword evidence="12" id="KW-0449">Lipoprotein</keyword>
<evidence type="ECO:0000256" key="13">
    <source>
        <dbReference type="ARBA" id="ARBA00031148"/>
    </source>
</evidence>
<protein>
    <recommendedName>
        <fullName evidence="3">High-affinity heme uptake system protein IsdE</fullName>
    </recommendedName>
    <alternativeName>
        <fullName evidence="14">Iron-regulated surface determinant protein E</fullName>
    </alternativeName>
    <alternativeName>
        <fullName evidence="13">Staphylococcal iron-regulated protein F</fullName>
    </alternativeName>
</protein>
<keyword evidence="4" id="KW-0813">Transport</keyword>
<comment type="cofactor">
    <cofactor evidence="1">
        <name>heme b</name>
        <dbReference type="ChEBI" id="CHEBI:60344"/>
    </cofactor>
</comment>
<dbReference type="Gene3D" id="3.40.50.1980">
    <property type="entry name" value="Nitrogenase molybdenum iron protein domain"/>
    <property type="match status" value="2"/>
</dbReference>
<keyword evidence="6" id="KW-0349">Heme</keyword>
<dbReference type="InterPro" id="IPR019957">
    <property type="entry name" value="ABC_transptr_haem-bd_IsdE"/>
</dbReference>
<evidence type="ECO:0000256" key="9">
    <source>
        <dbReference type="ARBA" id="ARBA00023004"/>
    </source>
</evidence>
<evidence type="ECO:0000256" key="1">
    <source>
        <dbReference type="ARBA" id="ARBA00001970"/>
    </source>
</evidence>
<dbReference type="InterPro" id="IPR002491">
    <property type="entry name" value="ABC_transptr_periplasmic_BD"/>
</dbReference>
<dbReference type="NCBIfam" id="NF038402">
    <property type="entry name" value="TroA_like"/>
    <property type="match status" value="1"/>
</dbReference>
<dbReference type="EMBL" id="JAYMFH010000014">
    <property type="protein sequence ID" value="MEC4295500.1"/>
    <property type="molecule type" value="Genomic_DNA"/>
</dbReference>
<evidence type="ECO:0000256" key="14">
    <source>
        <dbReference type="ARBA" id="ARBA00031463"/>
    </source>
</evidence>
<evidence type="ECO:0000256" key="12">
    <source>
        <dbReference type="ARBA" id="ARBA00023288"/>
    </source>
</evidence>
<dbReference type="PANTHER" id="PTHR30535:SF36">
    <property type="entry name" value="HIGH-AFFINITY HEME UPTAKE SYSTEM PROTEIN ISDE"/>
    <property type="match status" value="1"/>
</dbReference>
<reference evidence="16 17" key="1">
    <citation type="submission" date="2024-01" db="EMBL/GenBank/DDBJ databases">
        <title>novel species in genus Adlercreutzia.</title>
        <authorList>
            <person name="Liu X."/>
        </authorList>
    </citation>
    <scope>NUCLEOTIDE SEQUENCE [LARGE SCALE GENOMIC DNA]</scope>
    <source>
        <strain evidence="16 17">R22</strain>
    </source>
</reference>
<organism evidence="16 17">
    <name type="scientific">Adlercreutzia shanghongiae</name>
    <dbReference type="NCBI Taxonomy" id="3111773"/>
    <lineage>
        <taxon>Bacteria</taxon>
        <taxon>Bacillati</taxon>
        <taxon>Actinomycetota</taxon>
        <taxon>Coriobacteriia</taxon>
        <taxon>Eggerthellales</taxon>
        <taxon>Eggerthellaceae</taxon>
        <taxon>Adlercreutzia</taxon>
    </lineage>
</organism>
<dbReference type="NCBIfam" id="TIGR03659">
    <property type="entry name" value="IsdE"/>
    <property type="match status" value="1"/>
</dbReference>
<evidence type="ECO:0000256" key="4">
    <source>
        <dbReference type="ARBA" id="ARBA00022448"/>
    </source>
</evidence>
<dbReference type="Proteomes" id="UP001343724">
    <property type="component" value="Unassembled WGS sequence"/>
</dbReference>
<evidence type="ECO:0000256" key="7">
    <source>
        <dbReference type="ARBA" id="ARBA00022723"/>
    </source>
</evidence>
<accession>A0ABU6J087</accession>
<keyword evidence="5" id="KW-1003">Cell membrane</keyword>
<evidence type="ECO:0000256" key="11">
    <source>
        <dbReference type="ARBA" id="ARBA00023139"/>
    </source>
</evidence>
<evidence type="ECO:0000256" key="5">
    <source>
        <dbReference type="ARBA" id="ARBA00022475"/>
    </source>
</evidence>
<evidence type="ECO:0000256" key="6">
    <source>
        <dbReference type="ARBA" id="ARBA00022617"/>
    </source>
</evidence>
<dbReference type="PANTHER" id="PTHR30535">
    <property type="entry name" value="VITAMIN B12-BINDING PROTEIN"/>
    <property type="match status" value="1"/>
</dbReference>
<keyword evidence="10" id="KW-0472">Membrane</keyword>
<dbReference type="PROSITE" id="PS50983">
    <property type="entry name" value="FE_B12_PBP"/>
    <property type="match status" value="1"/>
</dbReference>
<feature type="domain" description="Fe/B12 periplasmic-binding" evidence="15">
    <location>
        <begin position="51"/>
        <end position="306"/>
    </location>
</feature>
<keyword evidence="7" id="KW-0479">Metal-binding</keyword>
<proteinExistence type="inferred from homology"/>
<name>A0ABU6J087_9ACTN</name>
<dbReference type="InterPro" id="IPR054828">
    <property type="entry name" value="Vit_B12_bind_prot"/>
</dbReference>
<keyword evidence="9" id="KW-0408">Iron</keyword>
<comment type="similarity">
    <text evidence="2">Belongs to the bacterial solute-binding protein 8 family.</text>
</comment>